<dbReference type="Gene3D" id="1.10.10.10">
    <property type="entry name" value="Winged helix-like DNA-binding domain superfamily/Winged helix DNA-binding domain"/>
    <property type="match status" value="1"/>
</dbReference>
<evidence type="ECO:0000256" key="2">
    <source>
        <dbReference type="ARBA" id="ARBA00022737"/>
    </source>
</evidence>
<keyword evidence="2" id="KW-0677">Repeat</keyword>
<evidence type="ECO:0000259" key="8">
    <source>
        <dbReference type="PROSITE" id="PS51372"/>
    </source>
</evidence>
<evidence type="ECO:0000256" key="5">
    <source>
        <dbReference type="ARBA" id="ARBA00023163"/>
    </source>
</evidence>
<feature type="domain" description="PTS EIIB type-2" evidence="7">
    <location>
        <begin position="393"/>
        <end position="485"/>
    </location>
</feature>
<dbReference type="Gene3D" id="1.10.1790.10">
    <property type="entry name" value="PRD domain"/>
    <property type="match status" value="2"/>
</dbReference>
<keyword evidence="4" id="KW-0010">Activator</keyword>
<dbReference type="Gene3D" id="3.40.50.2300">
    <property type="match status" value="1"/>
</dbReference>
<dbReference type="InterPro" id="IPR013011">
    <property type="entry name" value="PTS_EIIB_2"/>
</dbReference>
<dbReference type="CDD" id="cd05568">
    <property type="entry name" value="PTS_IIB_bgl_like"/>
    <property type="match status" value="1"/>
</dbReference>
<dbReference type="PROSITE" id="PS51094">
    <property type="entry name" value="PTS_EIIA_TYPE_2"/>
    <property type="match status" value="1"/>
</dbReference>
<gene>
    <name evidence="9" type="ORF">FD09_GL000263</name>
</gene>
<dbReference type="Gene3D" id="3.40.930.10">
    <property type="entry name" value="Mannitol-specific EII, Chain A"/>
    <property type="match status" value="1"/>
</dbReference>
<proteinExistence type="predicted"/>
<dbReference type="GO" id="GO:0009401">
    <property type="term" value="P:phosphoenolpyruvate-dependent sugar phosphotransferase system"/>
    <property type="evidence" value="ECO:0007669"/>
    <property type="project" value="InterPro"/>
</dbReference>
<dbReference type="Pfam" id="PF00874">
    <property type="entry name" value="PRD"/>
    <property type="match status" value="2"/>
</dbReference>
<dbReference type="InterPro" id="IPR036634">
    <property type="entry name" value="PRD_sf"/>
</dbReference>
<dbReference type="InterPro" id="IPR036095">
    <property type="entry name" value="PTS_EIIB-like_sf"/>
</dbReference>
<feature type="domain" description="PRD" evidence="8">
    <location>
        <begin position="285"/>
        <end position="392"/>
    </location>
</feature>
<evidence type="ECO:0000256" key="3">
    <source>
        <dbReference type="ARBA" id="ARBA00023015"/>
    </source>
</evidence>
<dbReference type="SUPFAM" id="SSF55804">
    <property type="entry name" value="Phoshotransferase/anion transport protein"/>
    <property type="match status" value="1"/>
</dbReference>
<dbReference type="SUPFAM" id="SSF63520">
    <property type="entry name" value="PTS-regulatory domain, PRD"/>
    <property type="match status" value="2"/>
</dbReference>
<feature type="domain" description="PRD" evidence="8">
    <location>
        <begin position="168"/>
        <end position="278"/>
    </location>
</feature>
<dbReference type="AlphaFoldDB" id="A0A0R1NA43"/>
<dbReference type="STRING" id="1423792.FD09_GL000263"/>
<dbReference type="GO" id="GO:0006355">
    <property type="term" value="P:regulation of DNA-templated transcription"/>
    <property type="evidence" value="ECO:0007669"/>
    <property type="project" value="InterPro"/>
</dbReference>
<keyword evidence="1" id="KW-0808">Transferase</keyword>
<dbReference type="InterPro" id="IPR050661">
    <property type="entry name" value="BglG_antiterminators"/>
</dbReference>
<dbReference type="PROSITE" id="PS51372">
    <property type="entry name" value="PRD_2"/>
    <property type="match status" value="2"/>
</dbReference>
<keyword evidence="10" id="KW-1185">Reference proteome</keyword>
<dbReference type="InterPro" id="IPR002178">
    <property type="entry name" value="PTS_EIIA_type-2_dom"/>
</dbReference>
<evidence type="ECO:0000313" key="9">
    <source>
        <dbReference type="EMBL" id="KRL14610.1"/>
    </source>
</evidence>
<dbReference type="EMBL" id="AZEC01000001">
    <property type="protein sequence ID" value="KRL14610.1"/>
    <property type="molecule type" value="Genomic_DNA"/>
</dbReference>
<dbReference type="InterPro" id="IPR013196">
    <property type="entry name" value="HTH_11"/>
</dbReference>
<dbReference type="SUPFAM" id="SSF52794">
    <property type="entry name" value="PTS system IIB component-like"/>
    <property type="match status" value="1"/>
</dbReference>
<evidence type="ECO:0000256" key="1">
    <source>
        <dbReference type="ARBA" id="ARBA00022679"/>
    </source>
</evidence>
<keyword evidence="5" id="KW-0804">Transcription</keyword>
<comment type="caution">
    <text evidence="9">The sequence shown here is derived from an EMBL/GenBank/DDBJ whole genome shotgun (WGS) entry which is preliminary data.</text>
</comment>
<accession>A0A0R1NA43</accession>
<dbReference type="GO" id="GO:0008982">
    <property type="term" value="F:protein-N(PI)-phosphohistidine-sugar phosphotransferase activity"/>
    <property type="evidence" value="ECO:0007669"/>
    <property type="project" value="InterPro"/>
</dbReference>
<protein>
    <submittedName>
        <fullName evidence="9">Transcription antiterminator BglG family protein</fullName>
    </submittedName>
</protein>
<organism evidence="9 10">
    <name type="scientific">Schleiferilactobacillus perolens DSM 12744</name>
    <dbReference type="NCBI Taxonomy" id="1423792"/>
    <lineage>
        <taxon>Bacteria</taxon>
        <taxon>Bacillati</taxon>
        <taxon>Bacillota</taxon>
        <taxon>Bacilli</taxon>
        <taxon>Lactobacillales</taxon>
        <taxon>Lactobacillaceae</taxon>
        <taxon>Schleiferilactobacillus</taxon>
    </lineage>
</organism>
<reference evidence="9 10" key="1">
    <citation type="journal article" date="2015" name="Genome Announc.">
        <title>Expanding the biotechnology potential of lactobacilli through comparative genomics of 213 strains and associated genera.</title>
        <authorList>
            <person name="Sun Z."/>
            <person name="Harris H.M."/>
            <person name="McCann A."/>
            <person name="Guo C."/>
            <person name="Argimon S."/>
            <person name="Zhang W."/>
            <person name="Yang X."/>
            <person name="Jeffery I.B."/>
            <person name="Cooney J.C."/>
            <person name="Kagawa T.F."/>
            <person name="Liu W."/>
            <person name="Song Y."/>
            <person name="Salvetti E."/>
            <person name="Wrobel A."/>
            <person name="Rasinkangas P."/>
            <person name="Parkhill J."/>
            <person name="Rea M.C."/>
            <person name="O'Sullivan O."/>
            <person name="Ritari J."/>
            <person name="Douillard F.P."/>
            <person name="Paul Ross R."/>
            <person name="Yang R."/>
            <person name="Briner A.E."/>
            <person name="Felis G.E."/>
            <person name="de Vos W.M."/>
            <person name="Barrangou R."/>
            <person name="Klaenhammer T.R."/>
            <person name="Caufield P.W."/>
            <person name="Cui Y."/>
            <person name="Zhang H."/>
            <person name="O'Toole P.W."/>
        </authorList>
    </citation>
    <scope>NUCLEOTIDE SEQUENCE [LARGE SCALE GENOMIC DNA]</scope>
    <source>
        <strain evidence="9 10">DSM 12744</strain>
    </source>
</reference>
<keyword evidence="3" id="KW-0805">Transcription regulation</keyword>
<dbReference type="PATRIC" id="fig|1423792.3.peg.267"/>
<evidence type="ECO:0000313" key="10">
    <source>
        <dbReference type="Proteomes" id="UP000051330"/>
    </source>
</evidence>
<dbReference type="Proteomes" id="UP000051330">
    <property type="component" value="Unassembled WGS sequence"/>
</dbReference>
<dbReference type="InterPro" id="IPR036388">
    <property type="entry name" value="WH-like_DNA-bd_sf"/>
</dbReference>
<dbReference type="Pfam" id="PF00359">
    <property type="entry name" value="PTS_EIIA_2"/>
    <property type="match status" value="1"/>
</dbReference>
<dbReference type="PANTHER" id="PTHR30185:SF18">
    <property type="entry name" value="TRANSCRIPTIONAL REGULATOR MTLR"/>
    <property type="match status" value="1"/>
</dbReference>
<dbReference type="InterPro" id="IPR016152">
    <property type="entry name" value="PTrfase/Anion_transptr"/>
</dbReference>
<dbReference type="PANTHER" id="PTHR30185">
    <property type="entry name" value="CRYPTIC BETA-GLUCOSIDE BGL OPERON ANTITERMINATOR"/>
    <property type="match status" value="1"/>
</dbReference>
<dbReference type="InterPro" id="IPR007737">
    <property type="entry name" value="Mga_HTH"/>
</dbReference>
<evidence type="ECO:0000256" key="4">
    <source>
        <dbReference type="ARBA" id="ARBA00023159"/>
    </source>
</evidence>
<dbReference type="Pfam" id="PF08279">
    <property type="entry name" value="HTH_11"/>
    <property type="match status" value="1"/>
</dbReference>
<evidence type="ECO:0000259" key="6">
    <source>
        <dbReference type="PROSITE" id="PS51094"/>
    </source>
</evidence>
<dbReference type="PROSITE" id="PS51099">
    <property type="entry name" value="PTS_EIIB_TYPE_2"/>
    <property type="match status" value="1"/>
</dbReference>
<sequence length="640" mass="71859">MLLNANGYLTADELANQLLVSAKTVYRIIDRLNQGVPSGRLITSTKGLGFRLNYSIYLKEGKTKNKGPDEVVSSAERQGMILDKLLENAPRAFRVHDLFEPYYVSDSQMEVDIQAIRKMLAVYDLQLQRQNLRLTIVGHEREIRRALQDRFISSGLIDLDTLTPESQLLDPSATAFAIQQLRNIEEETGGTVPYPYNVNIVSHLYILITRNQVVQQAGDSTAAFSMDSDVINNHPALYGIAAKILGHVESYVGHTLPLNESYYLMQYLLASRLAFKRTKKPQKSALDSLVERVTRSFVDGVSRASEQPIQDDRLATDLESHIRPMLTRLNNRIMVHNVLLRDIQEEYPSLFKSVQQTAEKISRQYHLPEISSDEIGFITLYFARYFEEHKPGLNTLVVCTSGLATSKLLVTKLRTTFPELLIQGTSAKKDVGRHIQRLGPIDLIISTIDLENVNHIPVIVVSALLTDRDRERVQNTINRLEGSEQMLSDVTNTALIQLSVDAKDWEDAIRQSAQPLVTQGYVSAGYVEDMVQTTRESGPYIVISKGVALPHARPESGAQKVGIAIATLTKPIPFGNKANDPVRFVFALSATDSRTHLRALSELVDFIGDRDFLQALQNATAPEQVYDLIKRYEERHDFNG</sequence>
<name>A0A0R1NA43_9LACO</name>
<dbReference type="Pfam" id="PF05043">
    <property type="entry name" value="Mga"/>
    <property type="match status" value="1"/>
</dbReference>
<feature type="domain" description="PTS EIIA type-2" evidence="6">
    <location>
        <begin position="489"/>
        <end position="632"/>
    </location>
</feature>
<dbReference type="InterPro" id="IPR011608">
    <property type="entry name" value="PRD"/>
</dbReference>
<evidence type="ECO:0000259" key="7">
    <source>
        <dbReference type="PROSITE" id="PS51099"/>
    </source>
</evidence>
<dbReference type="CDD" id="cd00211">
    <property type="entry name" value="PTS_IIA_fru"/>
    <property type="match status" value="1"/>
</dbReference>